<proteinExistence type="predicted"/>
<evidence type="ECO:0000256" key="1">
    <source>
        <dbReference type="SAM" id="MobiDB-lite"/>
    </source>
</evidence>
<dbReference type="EMBL" id="CP102774">
    <property type="protein sequence ID" value="UZF85447.1"/>
    <property type="molecule type" value="Genomic_DNA"/>
</dbReference>
<dbReference type="AlphaFoldDB" id="A0A9E7ZSG8"/>
<feature type="region of interest" description="Disordered" evidence="1">
    <location>
        <begin position="1"/>
        <end position="35"/>
    </location>
</feature>
<evidence type="ECO:0000313" key="2">
    <source>
        <dbReference type="EMBL" id="UZF85447.1"/>
    </source>
</evidence>
<accession>A0A9E7ZSG8</accession>
<sequence>MSKRGKCRIGEGKDASKAQGQPMRDRRLSLEAPRAVGDDAEDINVGVGQLLCSTWAPTKPPEIGHPQHQKWAKFPRSIC</sequence>
<protein>
    <submittedName>
        <fullName evidence="2">Uncharacterized protein</fullName>
    </submittedName>
</protein>
<reference evidence="2" key="1">
    <citation type="submission" date="2022-08" db="EMBL/GenBank/DDBJ databases">
        <title>Complete Genome Sequences of 2 Bosea sp. soil isolates.</title>
        <authorList>
            <person name="Alvarez Arevalo M."/>
            <person name="Sterndorff E.B."/>
            <person name="Faurdal D."/>
            <person name="Joergensen T.S."/>
            <person name="Weber T."/>
        </authorList>
    </citation>
    <scope>NUCLEOTIDE SEQUENCE</scope>
    <source>
        <strain evidence="2">NBC_00436</strain>
    </source>
</reference>
<organism evidence="2">
    <name type="scientific">Bosea sp. NBC_00436</name>
    <dbReference type="NCBI Taxonomy" id="2969620"/>
    <lineage>
        <taxon>Bacteria</taxon>
        <taxon>Pseudomonadati</taxon>
        <taxon>Pseudomonadota</taxon>
        <taxon>Alphaproteobacteria</taxon>
        <taxon>Hyphomicrobiales</taxon>
        <taxon>Boseaceae</taxon>
        <taxon>Bosea</taxon>
    </lineage>
</organism>
<gene>
    <name evidence="2" type="ORF">NWE54_16625</name>
</gene>
<name>A0A9E7ZSG8_9HYPH</name>